<dbReference type="GO" id="GO:0003711">
    <property type="term" value="F:transcription elongation factor activity"/>
    <property type="evidence" value="ECO:0007669"/>
    <property type="project" value="InterPro"/>
</dbReference>
<sequence>MRIHYVCYFLSLICEVVFRRRKVYYVPKVWCFKISMFDSKIIKRVPGQPGISPKEKQGYLEDFCKLTKVQLLELLDRQNAILRNKGFVQRLPDKGKKISNFKDRIEAELARRAEVDKTTTLLERLNINGPVEEIEWTGSFSSAKQEKEVHSEEEAEDEVIKTMRIIASHGRTSKITRVLKTPETLVTEKDIAEIKAESCPYAAALCKKVSERLSVPPKESFKPFRPAKKKDGNSSPIPKPPVSPAKGMQEVSSDSKVEEKVQSETSSMEASPGENKEKQADSSSSIDKSTSDNIGGSEVNVDPVKRVRHWEVTAATPPPPVHGQVLMIDLEESLALEKAAVEKTIAARTTQAMLRLSEQLNRESFMRYRKVSESSSEEEEKGDDEDHEDEDEEPEKDEAVVYSIVDS</sequence>
<evidence type="ECO:0008006" key="4">
    <source>
        <dbReference type="Google" id="ProtNLM"/>
    </source>
</evidence>
<comment type="caution">
    <text evidence="2">The sequence shown here is derived from an EMBL/GenBank/DDBJ whole genome shotgun (WGS) entry which is preliminary data.</text>
</comment>
<dbReference type="EMBL" id="KZ308366">
    <property type="protein sequence ID" value="KAG8228323.1"/>
    <property type="molecule type" value="Genomic_DNA"/>
</dbReference>
<reference evidence="2" key="2">
    <citation type="submission" date="2017-10" db="EMBL/GenBank/DDBJ databases">
        <title>Ladona fulva Genome sequencing and assembly.</title>
        <authorList>
            <person name="Murali S."/>
            <person name="Richards S."/>
            <person name="Bandaranaike D."/>
            <person name="Bellair M."/>
            <person name="Blankenburg K."/>
            <person name="Chao H."/>
            <person name="Dinh H."/>
            <person name="Doddapaneni H."/>
            <person name="Dugan-Rocha S."/>
            <person name="Elkadiri S."/>
            <person name="Gnanaolivu R."/>
            <person name="Hernandez B."/>
            <person name="Skinner E."/>
            <person name="Javaid M."/>
            <person name="Lee S."/>
            <person name="Li M."/>
            <person name="Ming W."/>
            <person name="Munidasa M."/>
            <person name="Muniz J."/>
            <person name="Nguyen L."/>
            <person name="Hughes D."/>
            <person name="Osuji N."/>
            <person name="Pu L.-L."/>
            <person name="Puazo M."/>
            <person name="Qu C."/>
            <person name="Quiroz J."/>
            <person name="Raj R."/>
            <person name="Weissenberger G."/>
            <person name="Xin Y."/>
            <person name="Zou X."/>
            <person name="Han Y."/>
            <person name="Worley K."/>
            <person name="Muzny D."/>
            <person name="Gibbs R."/>
        </authorList>
    </citation>
    <scope>NUCLEOTIDE SEQUENCE</scope>
    <source>
        <strain evidence="2">Sampled in the wild</strain>
    </source>
</reference>
<dbReference type="Pfam" id="PF15328">
    <property type="entry name" value="GCOM2"/>
    <property type="match status" value="1"/>
</dbReference>
<feature type="compositionally biased region" description="Low complexity" evidence="1">
    <location>
        <begin position="281"/>
        <end position="292"/>
    </location>
</feature>
<dbReference type="GO" id="GO:0006368">
    <property type="term" value="P:transcription elongation by RNA polymerase II"/>
    <property type="evidence" value="ECO:0007669"/>
    <property type="project" value="InterPro"/>
</dbReference>
<name>A0A8K0K5K2_LADFU</name>
<dbReference type="PANTHER" id="PTHR23171">
    <property type="entry name" value="GDOWN1"/>
    <property type="match status" value="1"/>
</dbReference>
<organism evidence="2 3">
    <name type="scientific">Ladona fulva</name>
    <name type="common">Scarce chaser dragonfly</name>
    <name type="synonym">Libellula fulva</name>
    <dbReference type="NCBI Taxonomy" id="123851"/>
    <lineage>
        <taxon>Eukaryota</taxon>
        <taxon>Metazoa</taxon>
        <taxon>Ecdysozoa</taxon>
        <taxon>Arthropoda</taxon>
        <taxon>Hexapoda</taxon>
        <taxon>Insecta</taxon>
        <taxon>Pterygota</taxon>
        <taxon>Palaeoptera</taxon>
        <taxon>Odonata</taxon>
        <taxon>Epiprocta</taxon>
        <taxon>Anisoptera</taxon>
        <taxon>Libelluloidea</taxon>
        <taxon>Libellulidae</taxon>
        <taxon>Ladona</taxon>
    </lineage>
</organism>
<evidence type="ECO:0000313" key="3">
    <source>
        <dbReference type="Proteomes" id="UP000792457"/>
    </source>
</evidence>
<dbReference type="PRINTS" id="PR02085">
    <property type="entry name" value="POLR2GRINL1"/>
</dbReference>
<evidence type="ECO:0000256" key="1">
    <source>
        <dbReference type="SAM" id="MobiDB-lite"/>
    </source>
</evidence>
<reference evidence="2" key="1">
    <citation type="submission" date="2013-04" db="EMBL/GenBank/DDBJ databases">
        <authorList>
            <person name="Qu J."/>
            <person name="Murali S.C."/>
            <person name="Bandaranaike D."/>
            <person name="Bellair M."/>
            <person name="Blankenburg K."/>
            <person name="Chao H."/>
            <person name="Dinh H."/>
            <person name="Doddapaneni H."/>
            <person name="Downs B."/>
            <person name="Dugan-Rocha S."/>
            <person name="Elkadiri S."/>
            <person name="Gnanaolivu R.D."/>
            <person name="Hernandez B."/>
            <person name="Javaid M."/>
            <person name="Jayaseelan J.C."/>
            <person name="Lee S."/>
            <person name="Li M."/>
            <person name="Ming W."/>
            <person name="Munidasa M."/>
            <person name="Muniz J."/>
            <person name="Nguyen L."/>
            <person name="Ongeri F."/>
            <person name="Osuji N."/>
            <person name="Pu L.-L."/>
            <person name="Puazo M."/>
            <person name="Qu C."/>
            <person name="Quiroz J."/>
            <person name="Raj R."/>
            <person name="Weissenberger G."/>
            <person name="Xin Y."/>
            <person name="Zou X."/>
            <person name="Han Y."/>
            <person name="Richards S."/>
            <person name="Worley K."/>
            <person name="Muzny D."/>
            <person name="Gibbs R."/>
        </authorList>
    </citation>
    <scope>NUCLEOTIDE SEQUENCE</scope>
    <source>
        <strain evidence="2">Sampled in the wild</strain>
    </source>
</reference>
<dbReference type="AlphaFoldDB" id="A0A8K0K5K2"/>
<evidence type="ECO:0000313" key="2">
    <source>
        <dbReference type="EMBL" id="KAG8228323.1"/>
    </source>
</evidence>
<accession>A0A8K0K5K2</accession>
<dbReference type="GO" id="GO:0035556">
    <property type="term" value="P:intracellular signal transduction"/>
    <property type="evidence" value="ECO:0007669"/>
    <property type="project" value="TreeGrafter"/>
</dbReference>
<dbReference type="GO" id="GO:0005634">
    <property type="term" value="C:nucleus"/>
    <property type="evidence" value="ECO:0007669"/>
    <property type="project" value="InterPro"/>
</dbReference>
<feature type="region of interest" description="Disordered" evidence="1">
    <location>
        <begin position="365"/>
        <end position="407"/>
    </location>
</feature>
<feature type="compositionally biased region" description="Basic and acidic residues" evidence="1">
    <location>
        <begin position="253"/>
        <end position="262"/>
    </location>
</feature>
<dbReference type="OrthoDB" id="2408655at2759"/>
<feature type="region of interest" description="Disordered" evidence="1">
    <location>
        <begin position="217"/>
        <end position="304"/>
    </location>
</feature>
<keyword evidence="3" id="KW-1185">Reference proteome</keyword>
<protein>
    <recommendedName>
        <fullName evidence="4">DNA-directed RNA polymerase II subunit GRINL1A</fullName>
    </recommendedName>
</protein>
<dbReference type="Proteomes" id="UP000792457">
    <property type="component" value="Unassembled WGS sequence"/>
</dbReference>
<proteinExistence type="predicted"/>
<dbReference type="InterPro" id="IPR026213">
    <property type="entry name" value="GRINL1"/>
</dbReference>
<feature type="compositionally biased region" description="Acidic residues" evidence="1">
    <location>
        <begin position="375"/>
        <end position="396"/>
    </location>
</feature>
<dbReference type="PANTHER" id="PTHR23171:SF13">
    <property type="entry name" value="DNA-DIRECTED RNA POLYMERASE II SUBUNIT GRINL1A"/>
    <property type="match status" value="1"/>
</dbReference>
<dbReference type="InterPro" id="IPR051375">
    <property type="entry name" value="Tuftelin_GRINL1A/MYZAP/CCD68"/>
</dbReference>
<gene>
    <name evidence="2" type="ORF">J437_LFUL007041</name>
</gene>